<name>A0A8J6TT81_9BACT</name>
<dbReference type="EMBL" id="JACNIG010000268">
    <property type="protein sequence ID" value="MBC8433085.1"/>
    <property type="molecule type" value="Genomic_DNA"/>
</dbReference>
<organism evidence="1 2">
    <name type="scientific">Candidatus Desulfatibia vada</name>
    <dbReference type="NCBI Taxonomy" id="2841696"/>
    <lineage>
        <taxon>Bacteria</taxon>
        <taxon>Pseudomonadati</taxon>
        <taxon>Thermodesulfobacteriota</taxon>
        <taxon>Desulfobacteria</taxon>
        <taxon>Desulfobacterales</taxon>
        <taxon>Desulfobacterales incertae sedis</taxon>
        <taxon>Candidatus Desulfatibia</taxon>
    </lineage>
</organism>
<comment type="caution">
    <text evidence="1">The sequence shown here is derived from an EMBL/GenBank/DDBJ whole genome shotgun (WGS) entry which is preliminary data.</text>
</comment>
<evidence type="ECO:0000313" key="1">
    <source>
        <dbReference type="EMBL" id="MBC8433085.1"/>
    </source>
</evidence>
<proteinExistence type="predicted"/>
<gene>
    <name evidence="1" type="ORF">H8D96_14330</name>
</gene>
<accession>A0A8J6TT81</accession>
<dbReference type="Proteomes" id="UP000605201">
    <property type="component" value="Unassembled WGS sequence"/>
</dbReference>
<sequence>MKDPVDTKLKAEIDEIMKKVKTVLKNIEIHDPIKDQTTNESQNLTN</sequence>
<evidence type="ECO:0000313" key="2">
    <source>
        <dbReference type="Proteomes" id="UP000605201"/>
    </source>
</evidence>
<reference evidence="1 2" key="1">
    <citation type="submission" date="2020-08" db="EMBL/GenBank/DDBJ databases">
        <title>Bridging the membrane lipid divide: bacteria of the FCB group superphylum have the potential to synthesize archaeal ether lipids.</title>
        <authorList>
            <person name="Villanueva L."/>
            <person name="Von Meijenfeldt F.A.B."/>
            <person name="Westbye A.B."/>
            <person name="Yadav S."/>
            <person name="Hopmans E.C."/>
            <person name="Dutilh B.E."/>
            <person name="Sinninghe Damste J.S."/>
        </authorList>
    </citation>
    <scope>NUCLEOTIDE SEQUENCE [LARGE SCALE GENOMIC DNA]</scope>
    <source>
        <strain evidence="1">NIOZ-UU17</strain>
    </source>
</reference>
<dbReference type="AlphaFoldDB" id="A0A8J6TT81"/>
<protein>
    <submittedName>
        <fullName evidence="1">Uncharacterized protein</fullName>
    </submittedName>
</protein>